<name>A0A1I5IJ81_9PSEU</name>
<keyword evidence="1" id="KW-0489">Methyltransferase</keyword>
<protein>
    <submittedName>
        <fullName evidence="1">DNA (Cytosine-5)-methyltransferase 1</fullName>
    </submittedName>
</protein>
<reference evidence="1 2" key="1">
    <citation type="submission" date="2016-10" db="EMBL/GenBank/DDBJ databases">
        <authorList>
            <person name="de Groot N.N."/>
        </authorList>
    </citation>
    <scope>NUCLEOTIDE SEQUENCE [LARGE SCALE GENOMIC DNA]</scope>
    <source>
        <strain evidence="1 2">DSM 44637</strain>
    </source>
</reference>
<accession>A0A1I5IJ81</accession>
<dbReference type="Proteomes" id="UP000199137">
    <property type="component" value="Unassembled WGS sequence"/>
</dbReference>
<evidence type="ECO:0000313" key="2">
    <source>
        <dbReference type="Proteomes" id="UP000199137"/>
    </source>
</evidence>
<organism evidence="1 2">
    <name type="scientific">Amycolatopsis rubida</name>
    <dbReference type="NCBI Taxonomy" id="112413"/>
    <lineage>
        <taxon>Bacteria</taxon>
        <taxon>Bacillati</taxon>
        <taxon>Actinomycetota</taxon>
        <taxon>Actinomycetes</taxon>
        <taxon>Pseudonocardiales</taxon>
        <taxon>Pseudonocardiaceae</taxon>
        <taxon>Amycolatopsis</taxon>
    </lineage>
</organism>
<sequence length="51" mass="5260">MGLPAGWITGVPGLSRAQQLKLVGNGVVLRQAVAAYRYLLGVLDEHAGTAA</sequence>
<evidence type="ECO:0000313" key="1">
    <source>
        <dbReference type="EMBL" id="SFO60494.1"/>
    </source>
</evidence>
<dbReference type="EMBL" id="FOWC01000002">
    <property type="protein sequence ID" value="SFO60494.1"/>
    <property type="molecule type" value="Genomic_DNA"/>
</dbReference>
<dbReference type="STRING" id="112413.SAMN05421854_102499"/>
<proteinExistence type="predicted"/>
<gene>
    <name evidence="1" type="ORF">SAMN05421854_102499</name>
</gene>
<keyword evidence="1" id="KW-0808">Transferase</keyword>
<dbReference type="AlphaFoldDB" id="A0A1I5IJ81"/>
<dbReference type="GO" id="GO:0008168">
    <property type="term" value="F:methyltransferase activity"/>
    <property type="evidence" value="ECO:0007669"/>
    <property type="project" value="UniProtKB-KW"/>
</dbReference>
<dbReference type="GO" id="GO:0032259">
    <property type="term" value="P:methylation"/>
    <property type="evidence" value="ECO:0007669"/>
    <property type="project" value="UniProtKB-KW"/>
</dbReference>